<keyword evidence="2" id="KW-1185">Reference proteome</keyword>
<comment type="caution">
    <text evidence="1">The sequence shown here is derived from an EMBL/GenBank/DDBJ whole genome shotgun (WGS) entry which is preliminary data.</text>
</comment>
<gene>
    <name evidence="1" type="ORF">HMPREF1872_00435</name>
</gene>
<dbReference type="STRING" id="1497955.HMPREF1872_00435"/>
<evidence type="ECO:0000313" key="1">
    <source>
        <dbReference type="EMBL" id="KXB42261.1"/>
    </source>
</evidence>
<sequence length="69" mass="8158">MREAKKILQDEMDYSLCKLLLDYLHFKGMVDDKSWQLSVTQIKDHYDPPTLMLEGIYGKRSSKTDTKNF</sequence>
<protein>
    <submittedName>
        <fullName evidence="1">Uncharacterized protein</fullName>
    </submittedName>
</protein>
<reference evidence="2" key="1">
    <citation type="submission" date="2016-01" db="EMBL/GenBank/DDBJ databases">
        <authorList>
            <person name="Mitreva M."/>
            <person name="Pepin K.H."/>
            <person name="Mihindukulasuriya K.A."/>
            <person name="Fulton R."/>
            <person name="Fronick C."/>
            <person name="O'Laughlin M."/>
            <person name="Miner T."/>
            <person name="Herter B."/>
            <person name="Rosa B.A."/>
            <person name="Cordes M."/>
            <person name="Tomlinson C."/>
            <person name="Wollam A."/>
            <person name="Palsikar V.B."/>
            <person name="Mardis E.R."/>
            <person name="Wilson R.K."/>
        </authorList>
    </citation>
    <scope>NUCLEOTIDE SEQUENCE [LARGE SCALE GENOMIC DNA]</scope>
    <source>
        <strain evidence="2">KA00274</strain>
    </source>
</reference>
<proteinExistence type="predicted"/>
<dbReference type="AlphaFoldDB" id="A0A133YGE4"/>
<dbReference type="Proteomes" id="UP000070080">
    <property type="component" value="Unassembled WGS sequence"/>
</dbReference>
<organism evidence="1 2">
    <name type="scientific">Amygdalobacter nucleatus</name>
    <dbReference type="NCBI Taxonomy" id="3029274"/>
    <lineage>
        <taxon>Bacteria</taxon>
        <taxon>Bacillati</taxon>
        <taxon>Bacillota</taxon>
        <taxon>Clostridia</taxon>
        <taxon>Eubacteriales</taxon>
        <taxon>Oscillospiraceae</taxon>
        <taxon>Amygdalobacter</taxon>
    </lineage>
</organism>
<dbReference type="EMBL" id="LSCV01000005">
    <property type="protein sequence ID" value="KXB42261.1"/>
    <property type="molecule type" value="Genomic_DNA"/>
</dbReference>
<evidence type="ECO:0000313" key="2">
    <source>
        <dbReference type="Proteomes" id="UP000070080"/>
    </source>
</evidence>
<accession>A0A133YGE4</accession>
<name>A0A133YGE4_9FIRM</name>
<dbReference type="RefSeq" id="WP_066713340.1">
    <property type="nucleotide sequence ID" value="NZ_JARFNM010000001.1"/>
</dbReference>